<name>A0ABW5D227_9BACT</name>
<dbReference type="InterPro" id="IPR005325">
    <property type="entry name" value="DUF308_memb"/>
</dbReference>
<accession>A0ABW5D227</accession>
<evidence type="ECO:0000256" key="1">
    <source>
        <dbReference type="SAM" id="Phobius"/>
    </source>
</evidence>
<feature type="transmembrane region" description="Helical" evidence="1">
    <location>
        <begin position="91"/>
        <end position="113"/>
    </location>
</feature>
<dbReference type="Proteomes" id="UP001597374">
    <property type="component" value="Unassembled WGS sequence"/>
</dbReference>
<protein>
    <submittedName>
        <fullName evidence="2">HdeD family acid-resistance protein</fullName>
    </submittedName>
</protein>
<dbReference type="Pfam" id="PF03729">
    <property type="entry name" value="DUF308"/>
    <property type="match status" value="1"/>
</dbReference>
<keyword evidence="1" id="KW-0472">Membrane</keyword>
<sequence length="190" mass="21006">MELVYYRNWWLLSLKGVALIVLGILAFIFPINVIIGLALYVGILVAISGLLLIIMAFSNRDRSQWPWILVLGMFDVVLGAFLVFYPLLTAMAFAIITGFWAVFTGVLQIAAFFSIRKVHSSTWSLLLVTGILVIVLGMNLIWSPFIGAVALTYLLGFEAILVGVMSIIYSLRLRQISSTITGGGPFQYSH</sequence>
<reference evidence="3" key="1">
    <citation type="journal article" date="2019" name="Int. J. Syst. Evol. Microbiol.">
        <title>The Global Catalogue of Microorganisms (GCM) 10K type strain sequencing project: providing services to taxonomists for standard genome sequencing and annotation.</title>
        <authorList>
            <consortium name="The Broad Institute Genomics Platform"/>
            <consortium name="The Broad Institute Genome Sequencing Center for Infectious Disease"/>
            <person name="Wu L."/>
            <person name="Ma J."/>
        </authorList>
    </citation>
    <scope>NUCLEOTIDE SEQUENCE [LARGE SCALE GENOMIC DNA]</scope>
    <source>
        <strain evidence="3">CGMCC 4.1782</strain>
    </source>
</reference>
<feature type="transmembrane region" description="Helical" evidence="1">
    <location>
        <begin position="125"/>
        <end position="145"/>
    </location>
</feature>
<dbReference type="PANTHER" id="PTHR34989:SF1">
    <property type="entry name" value="PROTEIN HDED"/>
    <property type="match status" value="1"/>
</dbReference>
<feature type="transmembrane region" description="Helical" evidence="1">
    <location>
        <begin position="151"/>
        <end position="171"/>
    </location>
</feature>
<feature type="transmembrane region" description="Helical" evidence="1">
    <location>
        <begin position="65"/>
        <end position="85"/>
    </location>
</feature>
<evidence type="ECO:0000313" key="2">
    <source>
        <dbReference type="EMBL" id="MFD2247559.1"/>
    </source>
</evidence>
<keyword evidence="1" id="KW-1133">Transmembrane helix</keyword>
<gene>
    <name evidence="2" type="ORF">ACFSKP_14930</name>
</gene>
<dbReference type="InterPro" id="IPR052712">
    <property type="entry name" value="Acid_resist_chaperone_HdeD"/>
</dbReference>
<dbReference type="EMBL" id="JBHUIM010000002">
    <property type="protein sequence ID" value="MFD2247559.1"/>
    <property type="molecule type" value="Genomic_DNA"/>
</dbReference>
<feature type="transmembrane region" description="Helical" evidence="1">
    <location>
        <begin position="12"/>
        <end position="31"/>
    </location>
</feature>
<organism evidence="2 3">
    <name type="scientific">Pontibacter ruber</name>
    <dbReference type="NCBI Taxonomy" id="1343895"/>
    <lineage>
        <taxon>Bacteria</taxon>
        <taxon>Pseudomonadati</taxon>
        <taxon>Bacteroidota</taxon>
        <taxon>Cytophagia</taxon>
        <taxon>Cytophagales</taxon>
        <taxon>Hymenobacteraceae</taxon>
        <taxon>Pontibacter</taxon>
    </lineage>
</organism>
<keyword evidence="1" id="KW-0812">Transmembrane</keyword>
<dbReference type="PANTHER" id="PTHR34989">
    <property type="entry name" value="PROTEIN HDED"/>
    <property type="match status" value="1"/>
</dbReference>
<feature type="transmembrane region" description="Helical" evidence="1">
    <location>
        <begin position="37"/>
        <end position="58"/>
    </location>
</feature>
<proteinExistence type="predicted"/>
<dbReference type="RefSeq" id="WP_250430534.1">
    <property type="nucleotide sequence ID" value="NZ_JALPRR010000003.1"/>
</dbReference>
<comment type="caution">
    <text evidence="2">The sequence shown here is derived from an EMBL/GenBank/DDBJ whole genome shotgun (WGS) entry which is preliminary data.</text>
</comment>
<keyword evidence="3" id="KW-1185">Reference proteome</keyword>
<evidence type="ECO:0000313" key="3">
    <source>
        <dbReference type="Proteomes" id="UP001597374"/>
    </source>
</evidence>